<keyword evidence="4 8" id="KW-0812">Transmembrane</keyword>
<protein>
    <submittedName>
        <fullName evidence="9">Zinc transporter, ZIP family</fullName>
    </submittedName>
</protein>
<dbReference type="Proteomes" id="UP000243547">
    <property type="component" value="Unassembled WGS sequence"/>
</dbReference>
<evidence type="ECO:0000256" key="6">
    <source>
        <dbReference type="ARBA" id="ARBA00022989"/>
    </source>
</evidence>
<feature type="transmembrane region" description="Helical" evidence="8">
    <location>
        <begin position="194"/>
        <end position="211"/>
    </location>
</feature>
<keyword evidence="5" id="KW-0862">Zinc</keyword>
<keyword evidence="10" id="KW-1185">Reference proteome</keyword>
<dbReference type="GO" id="GO:0005385">
    <property type="term" value="F:zinc ion transmembrane transporter activity"/>
    <property type="evidence" value="ECO:0007669"/>
    <property type="project" value="TreeGrafter"/>
</dbReference>
<proteinExistence type="inferred from homology"/>
<dbReference type="STRING" id="1120989.SAMN02745227_01345"/>
<gene>
    <name evidence="9" type="ORF">SAMN02745227_01345</name>
</gene>
<dbReference type="RefSeq" id="WP_084672447.1">
    <property type="nucleotide sequence ID" value="NZ_FRAI01000013.1"/>
</dbReference>
<comment type="similarity">
    <text evidence="2">Belongs to the ZIP transporter (TC 2.A.5) family.</text>
</comment>
<keyword evidence="3" id="KW-1003">Cell membrane</keyword>
<dbReference type="InterPro" id="IPR003689">
    <property type="entry name" value="ZIP"/>
</dbReference>
<keyword evidence="7 8" id="KW-0472">Membrane</keyword>
<dbReference type="GO" id="GO:0005886">
    <property type="term" value="C:plasma membrane"/>
    <property type="evidence" value="ECO:0007669"/>
    <property type="project" value="UniProtKB-SubCell"/>
</dbReference>
<sequence>MLETLLVSSLAGLATAVGALLVILFKKPGEKVIFTTMGFAAGIMIAISTLELIPEAAELGGNFNTALGFTLGVLLMFLLDILVPHSHIGSGEMENDEKGKFKKMGYFIFLGIAIHNLPEGLAIGAGFEAGKSLGISIAIALAIHNVPEGMATAVPLLAGGVSKLKVIFLTLIAGMMFPVGTIIGMLFFQISEGFVAIGLSLAAGAMIYIVSDELIPHSHGGHSHWGNLGLLLGFLLGFLIL</sequence>
<name>A0A1M6P624_9FIRM</name>
<evidence type="ECO:0000256" key="7">
    <source>
        <dbReference type="ARBA" id="ARBA00023136"/>
    </source>
</evidence>
<accession>A0A1M6P624</accession>
<keyword evidence="6 8" id="KW-1133">Transmembrane helix</keyword>
<dbReference type="PANTHER" id="PTHR11040">
    <property type="entry name" value="ZINC/IRON TRANSPORTER"/>
    <property type="match status" value="1"/>
</dbReference>
<dbReference type="EMBL" id="FRAI01000013">
    <property type="protein sequence ID" value="SHK03411.1"/>
    <property type="molecule type" value="Genomic_DNA"/>
</dbReference>
<evidence type="ECO:0000313" key="9">
    <source>
        <dbReference type="EMBL" id="SHK03411.1"/>
    </source>
</evidence>
<evidence type="ECO:0000256" key="5">
    <source>
        <dbReference type="ARBA" id="ARBA00022833"/>
    </source>
</evidence>
<feature type="transmembrane region" description="Helical" evidence="8">
    <location>
        <begin position="65"/>
        <end position="83"/>
    </location>
</feature>
<evidence type="ECO:0000256" key="3">
    <source>
        <dbReference type="ARBA" id="ARBA00022475"/>
    </source>
</evidence>
<comment type="subcellular location">
    <subcellularLocation>
        <location evidence="1">Cell membrane</location>
        <topology evidence="1">Multi-pass membrane protein</topology>
    </subcellularLocation>
</comment>
<feature type="transmembrane region" description="Helical" evidence="8">
    <location>
        <begin position="133"/>
        <end position="154"/>
    </location>
</feature>
<evidence type="ECO:0000313" key="10">
    <source>
        <dbReference type="Proteomes" id="UP000243547"/>
    </source>
</evidence>
<feature type="transmembrane region" description="Helical" evidence="8">
    <location>
        <begin position="223"/>
        <end position="240"/>
    </location>
</feature>
<feature type="transmembrane region" description="Helical" evidence="8">
    <location>
        <begin position="32"/>
        <end position="53"/>
    </location>
</feature>
<evidence type="ECO:0000256" key="1">
    <source>
        <dbReference type="ARBA" id="ARBA00004651"/>
    </source>
</evidence>
<evidence type="ECO:0000256" key="8">
    <source>
        <dbReference type="SAM" id="Phobius"/>
    </source>
</evidence>
<feature type="transmembrane region" description="Helical" evidence="8">
    <location>
        <begin position="6"/>
        <end position="25"/>
    </location>
</feature>
<dbReference type="PANTHER" id="PTHR11040:SF211">
    <property type="entry name" value="ZINC TRANSPORTER ZIP11"/>
    <property type="match status" value="1"/>
</dbReference>
<dbReference type="AlphaFoldDB" id="A0A1M6P624"/>
<evidence type="ECO:0000256" key="4">
    <source>
        <dbReference type="ARBA" id="ARBA00022692"/>
    </source>
</evidence>
<evidence type="ECO:0000256" key="2">
    <source>
        <dbReference type="ARBA" id="ARBA00006939"/>
    </source>
</evidence>
<dbReference type="OrthoDB" id="9787346at2"/>
<dbReference type="Pfam" id="PF02535">
    <property type="entry name" value="Zip"/>
    <property type="match status" value="1"/>
</dbReference>
<organism evidence="9 10">
    <name type="scientific">Anaerobranca californiensis DSM 14826</name>
    <dbReference type="NCBI Taxonomy" id="1120989"/>
    <lineage>
        <taxon>Bacteria</taxon>
        <taxon>Bacillati</taxon>
        <taxon>Bacillota</taxon>
        <taxon>Clostridia</taxon>
        <taxon>Eubacteriales</taxon>
        <taxon>Proteinivoracaceae</taxon>
        <taxon>Anaerobranca</taxon>
    </lineage>
</organism>
<feature type="transmembrane region" description="Helical" evidence="8">
    <location>
        <begin position="104"/>
        <end position="127"/>
    </location>
</feature>
<reference evidence="10" key="1">
    <citation type="submission" date="2016-11" db="EMBL/GenBank/DDBJ databases">
        <authorList>
            <person name="Varghese N."/>
            <person name="Submissions S."/>
        </authorList>
    </citation>
    <scope>NUCLEOTIDE SEQUENCE [LARGE SCALE GENOMIC DNA]</scope>
    <source>
        <strain evidence="10">DSM 14826</strain>
    </source>
</reference>
<feature type="transmembrane region" description="Helical" evidence="8">
    <location>
        <begin position="166"/>
        <end position="188"/>
    </location>
</feature>